<evidence type="ECO:0000313" key="3">
    <source>
        <dbReference type="EMBL" id="UZD55076.1"/>
    </source>
</evidence>
<evidence type="ECO:0000313" key="4">
    <source>
        <dbReference type="Proteomes" id="UP001163266"/>
    </source>
</evidence>
<dbReference type="InterPro" id="IPR040761">
    <property type="entry name" value="Tli4_N"/>
</dbReference>
<dbReference type="RefSeq" id="WP_264892834.1">
    <property type="nucleotide sequence ID" value="NZ_CP110257.1"/>
</dbReference>
<evidence type="ECO:0000259" key="1">
    <source>
        <dbReference type="Pfam" id="PF18426"/>
    </source>
</evidence>
<sequence>MKNLTSDLVPRCIGRYLIDLPRSFVVNPVARAVIEGITIETEPMSRNEFEAYLMNREAQLRSAHMDGAPGTPFLKRVEANAHVEVGRIFNRAEHTGAPAFARTLELLAWKDGVRFSMTLNATDGTDLKVDSEVIGTVFEESERRTVEKYKGINEVPQKLAHLIGVFQRTSGRADHEIPTGPGVCIRHGFIRGPATDQEWIDLNYYLSTAEDVSFTFHYLSHIGPQSDTLLQRGGSIEPALKRVDGRTLRKGVRETNNLRPEEWLMERQVDPGVKDYHFTLELNSESGNAREPLLVIDFDSGSRIPHPERSLEEEATLKPIQKATLGEAESIALWDAVLPTLRRRPNAF</sequence>
<dbReference type="Pfam" id="PF18443">
    <property type="entry name" value="Tli4_N"/>
    <property type="match status" value="1"/>
</dbReference>
<dbReference type="Pfam" id="PF18426">
    <property type="entry name" value="Tli4_C"/>
    <property type="match status" value="1"/>
</dbReference>
<gene>
    <name evidence="3" type="ORF">OMP39_00315</name>
</gene>
<name>A0ABY6MST8_9BURK</name>
<reference evidence="3" key="1">
    <citation type="submission" date="2022-10" db="EMBL/GenBank/DDBJ databases">
        <title>Complete genome sequence of Schlegelella aquatica LMG 23380.</title>
        <authorList>
            <person name="Musilova J."/>
            <person name="Kourilova X."/>
            <person name="Bezdicek M."/>
            <person name="Hermankova K."/>
            <person name="Obruca S."/>
            <person name="Sedlar K."/>
        </authorList>
    </citation>
    <scope>NUCLEOTIDE SEQUENCE</scope>
    <source>
        <strain evidence="3">LMG 23380</strain>
    </source>
</reference>
<proteinExistence type="predicted"/>
<accession>A0ABY6MST8</accession>
<protein>
    <submittedName>
        <fullName evidence="3">T6SS immunity protein Tli4 family protein</fullName>
    </submittedName>
</protein>
<keyword evidence="4" id="KW-1185">Reference proteome</keyword>
<dbReference type="EMBL" id="CP110257">
    <property type="protein sequence ID" value="UZD55076.1"/>
    <property type="molecule type" value="Genomic_DNA"/>
</dbReference>
<organism evidence="3 4">
    <name type="scientific">Caldimonas aquatica</name>
    <dbReference type="NCBI Taxonomy" id="376175"/>
    <lineage>
        <taxon>Bacteria</taxon>
        <taxon>Pseudomonadati</taxon>
        <taxon>Pseudomonadota</taxon>
        <taxon>Betaproteobacteria</taxon>
        <taxon>Burkholderiales</taxon>
        <taxon>Sphaerotilaceae</taxon>
        <taxon>Caldimonas</taxon>
    </lineage>
</organism>
<dbReference type="Proteomes" id="UP001163266">
    <property type="component" value="Chromosome"/>
</dbReference>
<feature type="domain" description="Tle cognate immunity protein 4 C-terminal" evidence="1">
    <location>
        <begin position="176"/>
        <end position="346"/>
    </location>
</feature>
<evidence type="ECO:0000259" key="2">
    <source>
        <dbReference type="Pfam" id="PF18443"/>
    </source>
</evidence>
<dbReference type="InterPro" id="IPR041290">
    <property type="entry name" value="Tli4_C"/>
</dbReference>
<feature type="domain" description="Tle cognate immunity protein 4 N-terminal" evidence="2">
    <location>
        <begin position="10"/>
        <end position="172"/>
    </location>
</feature>